<dbReference type="AlphaFoldDB" id="A0AAV4RUZ1"/>
<name>A0AAV4RUZ1_9ARAC</name>
<evidence type="ECO:0000313" key="2">
    <source>
        <dbReference type="Proteomes" id="UP001054837"/>
    </source>
</evidence>
<reference evidence="1 2" key="1">
    <citation type="submission" date="2021-06" db="EMBL/GenBank/DDBJ databases">
        <title>Caerostris darwini draft genome.</title>
        <authorList>
            <person name="Kono N."/>
            <person name="Arakawa K."/>
        </authorList>
    </citation>
    <scope>NUCLEOTIDE SEQUENCE [LARGE SCALE GENOMIC DNA]</scope>
</reference>
<dbReference type="EMBL" id="BPLQ01006636">
    <property type="protein sequence ID" value="GIY24125.1"/>
    <property type="molecule type" value="Genomic_DNA"/>
</dbReference>
<comment type="caution">
    <text evidence="1">The sequence shown here is derived from an EMBL/GenBank/DDBJ whole genome shotgun (WGS) entry which is preliminary data.</text>
</comment>
<proteinExistence type="predicted"/>
<organism evidence="1 2">
    <name type="scientific">Caerostris darwini</name>
    <dbReference type="NCBI Taxonomy" id="1538125"/>
    <lineage>
        <taxon>Eukaryota</taxon>
        <taxon>Metazoa</taxon>
        <taxon>Ecdysozoa</taxon>
        <taxon>Arthropoda</taxon>
        <taxon>Chelicerata</taxon>
        <taxon>Arachnida</taxon>
        <taxon>Araneae</taxon>
        <taxon>Araneomorphae</taxon>
        <taxon>Entelegynae</taxon>
        <taxon>Araneoidea</taxon>
        <taxon>Araneidae</taxon>
        <taxon>Caerostris</taxon>
    </lineage>
</organism>
<gene>
    <name evidence="1" type="ORF">CDAR_579131</name>
</gene>
<keyword evidence="2" id="KW-1185">Reference proteome</keyword>
<accession>A0AAV4RUZ1</accession>
<sequence length="169" mass="19408">MATLSPRTSRYKAISQQLPNQLHPFSTLSSHARTCPYRGPTEPENHKRRTEEHRWGIREERGVRRYLLQRTMANRGLILFLGIPVSGIYPSCPFRLSLPWNLWGENRTNVILMKINRILQESRSVLSGSTPSPLLPTNLYSAHTDIPPRNARNVLCRTKTKTEPDAPQK</sequence>
<protein>
    <submittedName>
        <fullName evidence="1">Uncharacterized protein</fullName>
    </submittedName>
</protein>
<evidence type="ECO:0000313" key="1">
    <source>
        <dbReference type="EMBL" id="GIY24125.1"/>
    </source>
</evidence>
<dbReference type="Proteomes" id="UP001054837">
    <property type="component" value="Unassembled WGS sequence"/>
</dbReference>